<name>A0ABZ1Z023_9NOCA</name>
<dbReference type="InterPro" id="IPR005247">
    <property type="entry name" value="YbhB_YbcL/LppC-like"/>
</dbReference>
<dbReference type="CDD" id="cd00865">
    <property type="entry name" value="PEBP_bact_arch"/>
    <property type="match status" value="1"/>
</dbReference>
<dbReference type="Proteomes" id="UP001432062">
    <property type="component" value="Chromosome"/>
</dbReference>
<dbReference type="SUPFAM" id="SSF49777">
    <property type="entry name" value="PEBP-like"/>
    <property type="match status" value="1"/>
</dbReference>
<dbReference type="RefSeq" id="WP_329413256.1">
    <property type="nucleotide sequence ID" value="NZ_CP109441.1"/>
</dbReference>
<evidence type="ECO:0000256" key="1">
    <source>
        <dbReference type="ARBA" id="ARBA00007120"/>
    </source>
</evidence>
<keyword evidence="3" id="KW-1185">Reference proteome</keyword>
<dbReference type="InterPro" id="IPR008914">
    <property type="entry name" value="PEBP"/>
</dbReference>
<comment type="similarity">
    <text evidence="1">Belongs to the UPF0098 family.</text>
</comment>
<evidence type="ECO:0000313" key="2">
    <source>
        <dbReference type="EMBL" id="WUV48833.1"/>
    </source>
</evidence>
<dbReference type="Gene3D" id="3.90.280.10">
    <property type="entry name" value="PEBP-like"/>
    <property type="match status" value="1"/>
</dbReference>
<gene>
    <name evidence="2" type="ORF">OG563_11945</name>
</gene>
<dbReference type="EMBL" id="CP109441">
    <property type="protein sequence ID" value="WUV48833.1"/>
    <property type="molecule type" value="Genomic_DNA"/>
</dbReference>
<reference evidence="2" key="1">
    <citation type="submission" date="2022-10" db="EMBL/GenBank/DDBJ databases">
        <title>The complete genomes of actinobacterial strains from the NBC collection.</title>
        <authorList>
            <person name="Joergensen T.S."/>
            <person name="Alvarez Arevalo M."/>
            <person name="Sterndorff E.B."/>
            <person name="Faurdal D."/>
            <person name="Vuksanovic O."/>
            <person name="Mourched A.-S."/>
            <person name="Charusanti P."/>
            <person name="Shaw S."/>
            <person name="Blin K."/>
            <person name="Weber T."/>
        </authorList>
    </citation>
    <scope>NUCLEOTIDE SEQUENCE</scope>
    <source>
        <strain evidence="2">NBC_01482</strain>
    </source>
</reference>
<dbReference type="Pfam" id="PF01161">
    <property type="entry name" value="PBP"/>
    <property type="match status" value="1"/>
</dbReference>
<dbReference type="GO" id="GO:0004860">
    <property type="term" value="F:protein kinase inhibitor activity"/>
    <property type="evidence" value="ECO:0007669"/>
    <property type="project" value="UniProtKB-KW"/>
</dbReference>
<organism evidence="2 3">
    <name type="scientific">Nocardia vinacea</name>
    <dbReference type="NCBI Taxonomy" id="96468"/>
    <lineage>
        <taxon>Bacteria</taxon>
        <taxon>Bacillati</taxon>
        <taxon>Actinomycetota</taxon>
        <taxon>Actinomycetes</taxon>
        <taxon>Mycobacteriales</taxon>
        <taxon>Nocardiaceae</taxon>
        <taxon>Nocardia</taxon>
    </lineage>
</organism>
<dbReference type="InterPro" id="IPR036610">
    <property type="entry name" value="PEBP-like_sf"/>
</dbReference>
<accession>A0ABZ1Z023</accession>
<evidence type="ECO:0000313" key="3">
    <source>
        <dbReference type="Proteomes" id="UP001432062"/>
    </source>
</evidence>
<proteinExistence type="inferred from homology"/>
<sequence>MAIIGKLLKNRRAGEQGVAWYLPNLATDATFEITSPDFTHASPLPKVHASKRIGGRDASPALAWNAPDGTAQLLLVVEDPDAPMGSPFVHCVALLEPTLAELPQDGLRADDPAPGVSILRSGFGRGYQGPAPIKGHGSHRYAFQLFALTEPIDTIGGKPAAKAKPREVFSAAKAVARGRIDGLYERP</sequence>
<dbReference type="PANTHER" id="PTHR30289">
    <property type="entry name" value="UNCHARACTERIZED PROTEIN YBCL-RELATED"/>
    <property type="match status" value="1"/>
</dbReference>
<protein>
    <submittedName>
        <fullName evidence="2">YbhB/YbcL family Raf kinase inhibitor-like protein</fullName>
    </submittedName>
</protein>
<keyword evidence="2" id="KW-0649">Protein kinase inhibitor</keyword>
<dbReference type="PANTHER" id="PTHR30289:SF1">
    <property type="entry name" value="PEBP (PHOSPHATIDYLETHANOLAMINE-BINDING PROTEIN) FAMILY PROTEIN"/>
    <property type="match status" value="1"/>
</dbReference>